<evidence type="ECO:0000256" key="7">
    <source>
        <dbReference type="ARBA" id="ARBA00022824"/>
    </source>
</evidence>
<dbReference type="CDD" id="cd16023">
    <property type="entry name" value="GPI_EPT_3"/>
    <property type="match status" value="1"/>
</dbReference>
<evidence type="ECO:0000256" key="1">
    <source>
        <dbReference type="ARBA" id="ARBA00004477"/>
    </source>
</evidence>
<evidence type="ECO:0000313" key="13">
    <source>
        <dbReference type="Proteomes" id="UP000290809"/>
    </source>
</evidence>
<keyword evidence="10" id="KW-0325">Glycoprotein</keyword>
<dbReference type="GO" id="GO:0005789">
    <property type="term" value="C:endoplasmic reticulum membrane"/>
    <property type="evidence" value="ECO:0007669"/>
    <property type="project" value="UniProtKB-SubCell"/>
</dbReference>
<keyword evidence="8 11" id="KW-1133">Transmembrane helix</keyword>
<evidence type="ECO:0000256" key="6">
    <source>
        <dbReference type="ARBA" id="ARBA00022692"/>
    </source>
</evidence>
<keyword evidence="7" id="KW-0256">Endoplasmic reticulum</keyword>
<evidence type="ECO:0000256" key="8">
    <source>
        <dbReference type="ARBA" id="ARBA00022989"/>
    </source>
</evidence>
<keyword evidence="4" id="KW-0337">GPI-anchor biosynthesis</keyword>
<dbReference type="PANTHER" id="PTHR23071">
    <property type="entry name" value="PHOSPHATIDYLINOSITOL GLYCAN"/>
    <property type="match status" value="1"/>
</dbReference>
<dbReference type="GO" id="GO:0006506">
    <property type="term" value="P:GPI anchor biosynthetic process"/>
    <property type="evidence" value="ECO:0007669"/>
    <property type="project" value="UniProtKB-UniPathway"/>
</dbReference>
<evidence type="ECO:0000256" key="10">
    <source>
        <dbReference type="ARBA" id="ARBA00023180"/>
    </source>
</evidence>
<organism evidence="12 13">
    <name type="scientific">Schistosoma bovis</name>
    <name type="common">Blood fluke</name>
    <dbReference type="NCBI Taxonomy" id="6184"/>
    <lineage>
        <taxon>Eukaryota</taxon>
        <taxon>Metazoa</taxon>
        <taxon>Spiralia</taxon>
        <taxon>Lophotrochozoa</taxon>
        <taxon>Platyhelminthes</taxon>
        <taxon>Trematoda</taxon>
        <taxon>Digenea</taxon>
        <taxon>Strigeidida</taxon>
        <taxon>Schistosomatoidea</taxon>
        <taxon>Schistosomatidae</taxon>
        <taxon>Schistosoma</taxon>
    </lineage>
</organism>
<accession>A0A430Q6A8</accession>
<feature type="transmembrane region" description="Helical" evidence="11">
    <location>
        <begin position="537"/>
        <end position="557"/>
    </location>
</feature>
<dbReference type="InterPro" id="IPR002591">
    <property type="entry name" value="Phosphodiest/P_Trfase"/>
</dbReference>
<dbReference type="AlphaFoldDB" id="A0A430Q6A8"/>
<evidence type="ECO:0000256" key="9">
    <source>
        <dbReference type="ARBA" id="ARBA00023136"/>
    </source>
</evidence>
<evidence type="ECO:0000313" key="12">
    <source>
        <dbReference type="EMBL" id="RTG83219.1"/>
    </source>
</evidence>
<sequence>MDYIIKKCSKSLIKYINKHCDYEISILFKLPSIIIAFLGISLFLHGFLLNRTELYNETNEKLKLSLNYPSTVARNGRIILLLVDALGYALIQDNNENNQLLPGHISSHSQNRYHPLLDSLSKAVFIGKFVADPPTTTLQRLKALMTGSMPTFIDAGSNFGGSKVLEDNLLKQWNKAGKQIRFVGDETWIDLFPDSFSHYKAYSSFNVKDLDTVDRGVENYFLYALNGTAWDWDNGVVDSQTPQTDWDILIGHMLGIDHCGHTYGPAHPEMTRKLNELNSFIKLIVSKLQSSDILFILGDHGMTRSGDHGGDSDAELEAAFIVFTADQSSLVIKDDSENQTNRRLYQIDLVPTLSLLTNVPIPYSNLGILYDHLLGYGANLHQGMVLNFIQMFTYTANYFYNISKLPLSPILMSYMNRIIFNSTYDWIEQFNDIQLINILKELQFIFRIHWTQFNDSLIFFGILLTCYSLITLLLLIEKISNTSMIHIHNSFLLFTCILSFFSCINIYYLNLLLFILVLYVIIKHYKFSKLIFNGNSIGFLLLFLLSLSYLSNSMIIYEFHITFYFIQSLIVLFLICSFIHIMDHTDIMTWYNFKFLRRLWSFPCLPFMMILYPGILLLFRLLIRHFLICREELNYSSICRSILDPWFSKSLNKLNPIHEFHPISWIRVTFACFMHTVRIWIARIFLMTIFYIFFQLLKSPFQLIQQINFIKSMQSNDCNQSIQRSVLCLYTLWTMTCLTVLPLLSLLVFLNEFHIIWLVFMIIFVQIRIHATTVKCNHMDKCIKNSIQLHVPQSCISWIIAIFLCMLDNLSFFITGHQPTLSGIPWDAAYATYEGDHNTRWLPGLTVLLHLYSGPILIAFSIPTILIFSARLHHVHGTVIHSHPNNSRNTGFYRFVDALDLFIWRFIISKSVLVSYWLAPLMILFHVVLNAIKISSFICVTSTSIFSLIGHIKAIF</sequence>
<evidence type="ECO:0000256" key="2">
    <source>
        <dbReference type="ARBA" id="ARBA00004687"/>
    </source>
</evidence>
<keyword evidence="5" id="KW-0808">Transferase</keyword>
<feature type="transmembrane region" description="Helical" evidence="11">
    <location>
        <begin position="563"/>
        <end position="581"/>
    </location>
</feature>
<evidence type="ECO:0000256" key="5">
    <source>
        <dbReference type="ARBA" id="ARBA00022679"/>
    </source>
</evidence>
<feature type="transmembrane region" description="Helical" evidence="11">
    <location>
        <begin position="677"/>
        <end position="697"/>
    </location>
</feature>
<dbReference type="Pfam" id="PF01663">
    <property type="entry name" value="Phosphodiest"/>
    <property type="match status" value="1"/>
</dbReference>
<dbReference type="InterPro" id="IPR039524">
    <property type="entry name" value="PIGO/GPI13"/>
</dbReference>
<feature type="transmembrane region" description="Helical" evidence="11">
    <location>
        <begin position="602"/>
        <end position="623"/>
    </location>
</feature>
<reference evidence="12 13" key="1">
    <citation type="journal article" date="2019" name="PLoS Pathog.">
        <title>Genome sequence of the bovine parasite Schistosoma bovis Tanzania.</title>
        <authorList>
            <person name="Oey H."/>
            <person name="Zakrzewski M."/>
            <person name="Gobert G."/>
            <person name="Gravermann K."/>
            <person name="Stoye J."/>
            <person name="Jones M."/>
            <person name="Mcmanus D."/>
            <person name="Krause L."/>
        </authorList>
    </citation>
    <scope>NUCLEOTIDE SEQUENCE [LARGE SCALE GENOMIC DNA]</scope>
    <source>
        <strain evidence="12 13">TAN1997</strain>
    </source>
</reference>
<dbReference type="UniPathway" id="UPA00196"/>
<comment type="similarity">
    <text evidence="3">Belongs to the PIGG/PIGN/PIGO family. PIGO subfamily.</text>
</comment>
<comment type="caution">
    <text evidence="12">The sequence shown here is derived from an EMBL/GenBank/DDBJ whole genome shotgun (WGS) entry which is preliminary data.</text>
</comment>
<feature type="transmembrane region" description="Helical" evidence="11">
    <location>
        <begin position="26"/>
        <end position="48"/>
    </location>
</feature>
<name>A0A430Q6A8_SCHBO</name>
<dbReference type="InterPro" id="IPR037675">
    <property type="entry name" value="PIG-O_N"/>
</dbReference>
<dbReference type="GO" id="GO:0051377">
    <property type="term" value="F:mannose-ethanolamine phosphotransferase activity"/>
    <property type="evidence" value="ECO:0007669"/>
    <property type="project" value="InterPro"/>
</dbReference>
<evidence type="ECO:0000256" key="4">
    <source>
        <dbReference type="ARBA" id="ARBA00022502"/>
    </source>
</evidence>
<gene>
    <name evidence="12" type="ORF">DC041_0002358</name>
</gene>
<feature type="transmembrane region" description="Helical" evidence="11">
    <location>
        <begin position="457"/>
        <end position="476"/>
    </location>
</feature>
<evidence type="ECO:0000256" key="3">
    <source>
        <dbReference type="ARBA" id="ARBA00008695"/>
    </source>
</evidence>
<keyword evidence="9 11" id="KW-0472">Membrane</keyword>
<feature type="transmembrane region" description="Helical" evidence="11">
    <location>
        <begin position="507"/>
        <end position="525"/>
    </location>
</feature>
<dbReference type="InterPro" id="IPR017850">
    <property type="entry name" value="Alkaline_phosphatase_core_sf"/>
</dbReference>
<feature type="transmembrane region" description="Helical" evidence="11">
    <location>
        <begin position="849"/>
        <end position="870"/>
    </location>
</feature>
<proteinExistence type="inferred from homology"/>
<dbReference type="Gene3D" id="3.40.720.10">
    <property type="entry name" value="Alkaline Phosphatase, subunit A"/>
    <property type="match status" value="1"/>
</dbReference>
<dbReference type="SUPFAM" id="SSF53649">
    <property type="entry name" value="Alkaline phosphatase-like"/>
    <property type="match status" value="1"/>
</dbReference>
<comment type="pathway">
    <text evidence="2">Glycolipid biosynthesis; glycosylphosphatidylinositol-anchor biosynthesis.</text>
</comment>
<dbReference type="STRING" id="6184.A0A430Q6A8"/>
<evidence type="ECO:0000256" key="11">
    <source>
        <dbReference type="SAM" id="Phobius"/>
    </source>
</evidence>
<dbReference type="PANTHER" id="PTHR23071:SF1">
    <property type="entry name" value="GPI ETHANOLAMINE PHOSPHATE TRANSFERASE 3"/>
    <property type="match status" value="1"/>
</dbReference>
<dbReference type="Proteomes" id="UP000290809">
    <property type="component" value="Unassembled WGS sequence"/>
</dbReference>
<keyword evidence="6 11" id="KW-0812">Transmembrane</keyword>
<protein>
    <submittedName>
        <fullName evidence="12">Phosphatidylinositol glycan, class O</fullName>
    </submittedName>
</protein>
<dbReference type="EMBL" id="QMKO01002538">
    <property type="protein sequence ID" value="RTG83219.1"/>
    <property type="molecule type" value="Genomic_DNA"/>
</dbReference>
<comment type="subcellular location">
    <subcellularLocation>
        <location evidence="1">Endoplasmic reticulum membrane</location>
        <topology evidence="1">Multi-pass membrane protein</topology>
    </subcellularLocation>
</comment>
<feature type="transmembrane region" description="Helical" evidence="11">
    <location>
        <begin position="795"/>
        <end position="814"/>
    </location>
</feature>
<feature type="transmembrane region" description="Helical" evidence="11">
    <location>
        <begin position="755"/>
        <end position="774"/>
    </location>
</feature>
<keyword evidence="13" id="KW-1185">Reference proteome</keyword>
<feature type="transmembrane region" description="Helical" evidence="11">
    <location>
        <begin position="727"/>
        <end position="749"/>
    </location>
</feature>